<gene>
    <name evidence="2" type="ORF">LVIROSA_LOCUS12655</name>
</gene>
<accession>A0AAU9MY17</accession>
<keyword evidence="3" id="KW-1185">Reference proteome</keyword>
<feature type="region of interest" description="Disordered" evidence="1">
    <location>
        <begin position="147"/>
        <end position="166"/>
    </location>
</feature>
<reference evidence="2 3" key="1">
    <citation type="submission" date="2022-01" db="EMBL/GenBank/DDBJ databases">
        <authorList>
            <person name="Xiong W."/>
            <person name="Schranz E."/>
        </authorList>
    </citation>
    <scope>NUCLEOTIDE SEQUENCE [LARGE SCALE GENOMIC DNA]</scope>
</reference>
<comment type="caution">
    <text evidence="2">The sequence shown here is derived from an EMBL/GenBank/DDBJ whole genome shotgun (WGS) entry which is preliminary data.</text>
</comment>
<evidence type="ECO:0000313" key="2">
    <source>
        <dbReference type="EMBL" id="CAH1425518.1"/>
    </source>
</evidence>
<dbReference type="EMBL" id="CAKMRJ010002223">
    <property type="protein sequence ID" value="CAH1425518.1"/>
    <property type="molecule type" value="Genomic_DNA"/>
</dbReference>
<evidence type="ECO:0000256" key="1">
    <source>
        <dbReference type="SAM" id="MobiDB-lite"/>
    </source>
</evidence>
<dbReference type="Proteomes" id="UP001157418">
    <property type="component" value="Unassembled WGS sequence"/>
</dbReference>
<dbReference type="AlphaFoldDB" id="A0AAU9MY17"/>
<proteinExistence type="predicted"/>
<organism evidence="2 3">
    <name type="scientific">Lactuca virosa</name>
    <dbReference type="NCBI Taxonomy" id="75947"/>
    <lineage>
        <taxon>Eukaryota</taxon>
        <taxon>Viridiplantae</taxon>
        <taxon>Streptophyta</taxon>
        <taxon>Embryophyta</taxon>
        <taxon>Tracheophyta</taxon>
        <taxon>Spermatophyta</taxon>
        <taxon>Magnoliopsida</taxon>
        <taxon>eudicotyledons</taxon>
        <taxon>Gunneridae</taxon>
        <taxon>Pentapetalae</taxon>
        <taxon>asterids</taxon>
        <taxon>campanulids</taxon>
        <taxon>Asterales</taxon>
        <taxon>Asteraceae</taxon>
        <taxon>Cichorioideae</taxon>
        <taxon>Cichorieae</taxon>
        <taxon>Lactucinae</taxon>
        <taxon>Lactuca</taxon>
    </lineage>
</organism>
<sequence length="208" mass="24309">MYRKDKRTGTHPVKASYRAVKDFPKSRLPSPESQQALALVFSVRWQQMKPKSHCLIVFSDQHVQALSCPLVVGHLHSNKALFCKLSKRSQVKLVFNFKSKYCRFWSENFPPLRSFPLFANQGIYLHRFKKKLTVSTRSRVKMIQDRDEEENTHLQNHHQVRNPHHGLEERMKALTRLYEWQKQSSINFINSSPKPDANLSKCGSFGQS</sequence>
<name>A0AAU9MY17_9ASTR</name>
<evidence type="ECO:0000313" key="3">
    <source>
        <dbReference type="Proteomes" id="UP001157418"/>
    </source>
</evidence>
<feature type="compositionally biased region" description="Basic residues" evidence="1">
    <location>
        <begin position="155"/>
        <end position="164"/>
    </location>
</feature>
<protein>
    <submittedName>
        <fullName evidence="2">Uncharacterized protein</fullName>
    </submittedName>
</protein>